<name>A0A5E4VWZ5_9BURK</name>
<keyword evidence="1" id="KW-1133">Transmembrane helix</keyword>
<protein>
    <submittedName>
        <fullName evidence="5">Type VI secretion protein VasK</fullName>
    </submittedName>
</protein>
<accession>A0A5E4VWZ5</accession>
<dbReference type="InterPro" id="IPR010623">
    <property type="entry name" value="IcmF_C"/>
</dbReference>
<reference evidence="5 6" key="1">
    <citation type="submission" date="2019-08" db="EMBL/GenBank/DDBJ databases">
        <authorList>
            <person name="Peeters C."/>
        </authorList>
    </citation>
    <scope>NUCLEOTIDE SEQUENCE [LARGE SCALE GENOMIC DNA]</scope>
    <source>
        <strain evidence="5 6">LMG 31106</strain>
    </source>
</reference>
<dbReference type="Proteomes" id="UP000384354">
    <property type="component" value="Unassembled WGS sequence"/>
</dbReference>
<dbReference type="PANTHER" id="PTHR36153:SF1">
    <property type="entry name" value="TYPE VI SECRETION SYSTEM COMPONENT TSSM1"/>
    <property type="match status" value="1"/>
</dbReference>
<dbReference type="Pfam" id="PF06744">
    <property type="entry name" value="IcmF_C"/>
    <property type="match status" value="1"/>
</dbReference>
<dbReference type="EMBL" id="CABPSL010000011">
    <property type="protein sequence ID" value="VVE17117.1"/>
    <property type="molecule type" value="Genomic_DNA"/>
</dbReference>
<evidence type="ECO:0000259" key="3">
    <source>
        <dbReference type="Pfam" id="PF06761"/>
    </source>
</evidence>
<dbReference type="InterPro" id="IPR048677">
    <property type="entry name" value="TssM1_hel"/>
</dbReference>
<feature type="transmembrane region" description="Helical" evidence="1">
    <location>
        <begin position="43"/>
        <end position="63"/>
    </location>
</feature>
<dbReference type="PANTHER" id="PTHR36153">
    <property type="entry name" value="INNER MEMBRANE PROTEIN-RELATED"/>
    <property type="match status" value="1"/>
</dbReference>
<evidence type="ECO:0000313" key="6">
    <source>
        <dbReference type="Proteomes" id="UP000384354"/>
    </source>
</evidence>
<dbReference type="InterPro" id="IPR053156">
    <property type="entry name" value="T6SS_TssM-like"/>
</dbReference>
<dbReference type="AlphaFoldDB" id="A0A5E4VWZ5"/>
<dbReference type="Pfam" id="PF21070">
    <property type="entry name" value="IcmF_helical"/>
    <property type="match status" value="1"/>
</dbReference>
<dbReference type="InterPro" id="IPR009612">
    <property type="entry name" value="IcmF-rel"/>
</dbReference>
<proteinExistence type="predicted"/>
<feature type="transmembrane region" description="Helical" evidence="1">
    <location>
        <begin position="12"/>
        <end position="31"/>
    </location>
</feature>
<evidence type="ECO:0000259" key="4">
    <source>
        <dbReference type="Pfam" id="PF21070"/>
    </source>
</evidence>
<feature type="transmembrane region" description="Helical" evidence="1">
    <location>
        <begin position="369"/>
        <end position="390"/>
    </location>
</feature>
<feature type="domain" description="Type VI secretion system IcmF C-terminal" evidence="2">
    <location>
        <begin position="1015"/>
        <end position="1104"/>
    </location>
</feature>
<evidence type="ECO:0000259" key="2">
    <source>
        <dbReference type="Pfam" id="PF06744"/>
    </source>
</evidence>
<sequence length="1161" mass="126503">MNKQKVRPAGLFIGLAVTMIFLALSITFWIRGSRFGWSTEVRIIVELLLLSAFLICILLVKYLELAIQQVASLRVTRWVLRYDTRARNTSSNDGTMNTLDVTIAKHGTLRQLLRDRHGWRWRYRDRWILITGNEQLVERLSPALTSVGFALTPEAVLLYIPSKVDAEDQDSLTKIRRLRRRPVDAVVALTGDAVTTAPLIPPHELAQTLSRIGRALRWAAPVYLLDVAPLDDVGREAHEAVGLMWTRERIHAGDVGASLSALSNTLADAGVARLSTHPTQRTAAALSQHIARIHDALTSLLSETAASQQWRHAVHGVLFAPLASEPTAPAAPASDTASVASRAPHPTLPHQTLWQTVARHSRKVHGRRVGLSLSSIAAWFATSATIVWIIGVNLSGFHNRATLSSAAEALAHWHRAPDRTQQMLALNGLGRHMDTLEVRERNGAPWSTRFGLNRDGAILDAMWPVYVGAAQTFLMTPVRHALEGRLMRLASLSDAEIADGGNMQADAAHNTLEAYLMLATPSRVNANFLTPHLINTAQPVRPNRSELSPGTWADLSAQTITFLASHLSTERGGLSLAMPADRALVASTRQTIISVRGIQNSTDALYEKIIDDAQAKYPPVSLTSLLGDTTSHGLFTTAQTLPGVYTRAAFEERIARAIDAAGAAQDVTGDWVLSDAQRAKSSPSDLKAKLRQRYFDDFARAWETFLNSLHWQSAPTLTGTVDQLLLLGDPQRSPMVALMNAIHYQASTGISSQSLAAGLLDKAQQLVGNDKDPATREPTTVVPLGGRFGPILRLTGSPLVSTANSAGAPPPASAADLSLARYLERVTAMRLKLQQMVSAPDPDAMSRVAAQAVLQGKTSEIADSRDYASRVAASLGGQWAGFGAVLQAPLDQAWQVVVQPAAASLNDIWHSAIVADWNTTLGSRYPFTDSDNDASLPEMARFMHPDGGVIAQFVATQLAGVIERQGDRWVPTQGQHHGGLALDSEFLSGLNRLTRVANVLFPSGDARVRFDLRGVPTPGITDVRIVLSDKDFHYFNQKEEWVPFEWPGQAIENVTRVEWQTAHGGLRAALDAQGRFGLIRLLERAQREPHDSARYLLTWAPDQATDTPLRVQMRSESGAGPLEVVELRHFVLPARIFAAGTVTPRVATPAKSPRAPRSEVE</sequence>
<evidence type="ECO:0000256" key="1">
    <source>
        <dbReference type="SAM" id="Phobius"/>
    </source>
</evidence>
<dbReference type="Pfam" id="PF06761">
    <property type="entry name" value="IcmF-related"/>
    <property type="match status" value="1"/>
</dbReference>
<keyword evidence="1" id="KW-0472">Membrane</keyword>
<feature type="domain" description="Type VI secretion system component TssM1 helical" evidence="4">
    <location>
        <begin position="900"/>
        <end position="1006"/>
    </location>
</feature>
<gene>
    <name evidence="5" type="ORF">PCE31106_02933</name>
</gene>
<feature type="domain" description="IcmF-related" evidence="3">
    <location>
        <begin position="425"/>
        <end position="745"/>
    </location>
</feature>
<evidence type="ECO:0000313" key="5">
    <source>
        <dbReference type="EMBL" id="VVE17117.1"/>
    </source>
</evidence>
<keyword evidence="1" id="KW-0812">Transmembrane</keyword>
<organism evidence="5 6">
    <name type="scientific">Pandoraea cepalis</name>
    <dbReference type="NCBI Taxonomy" id="2508294"/>
    <lineage>
        <taxon>Bacteria</taxon>
        <taxon>Pseudomonadati</taxon>
        <taxon>Pseudomonadota</taxon>
        <taxon>Betaproteobacteria</taxon>
        <taxon>Burkholderiales</taxon>
        <taxon>Burkholderiaceae</taxon>
        <taxon>Pandoraea</taxon>
    </lineage>
</organism>